<comment type="caution">
    <text evidence="2">The sequence shown here is derived from an EMBL/GenBank/DDBJ whole genome shotgun (WGS) entry which is preliminary data.</text>
</comment>
<organism evidence="2 3">
    <name type="scientific">Hoeflea olei</name>
    <dbReference type="NCBI Taxonomy" id="1480615"/>
    <lineage>
        <taxon>Bacteria</taxon>
        <taxon>Pseudomonadati</taxon>
        <taxon>Pseudomonadota</taxon>
        <taxon>Alphaproteobacteria</taxon>
        <taxon>Hyphomicrobiales</taxon>
        <taxon>Rhizobiaceae</taxon>
        <taxon>Hoeflea</taxon>
    </lineage>
</organism>
<dbReference type="Pfam" id="PF12146">
    <property type="entry name" value="Hydrolase_4"/>
    <property type="match status" value="1"/>
</dbReference>
<evidence type="ECO:0000313" key="2">
    <source>
        <dbReference type="EMBL" id="OCW59375.1"/>
    </source>
</evidence>
<accession>A0A1C1Z0X0</accession>
<dbReference type="OrthoDB" id="9788260at2"/>
<name>A0A1C1Z0X0_9HYPH</name>
<proteinExistence type="predicted"/>
<dbReference type="PANTHER" id="PTHR11614">
    <property type="entry name" value="PHOSPHOLIPASE-RELATED"/>
    <property type="match status" value="1"/>
</dbReference>
<dbReference type="InterPro" id="IPR029058">
    <property type="entry name" value="AB_hydrolase_fold"/>
</dbReference>
<keyword evidence="3" id="KW-1185">Reference proteome</keyword>
<feature type="domain" description="Serine aminopeptidase S33" evidence="1">
    <location>
        <begin position="45"/>
        <end position="297"/>
    </location>
</feature>
<dbReference type="STRING" id="1480615.AWJ14_10075"/>
<evidence type="ECO:0000259" key="1">
    <source>
        <dbReference type="Pfam" id="PF12146"/>
    </source>
</evidence>
<dbReference type="AlphaFoldDB" id="A0A1C1Z0X0"/>
<dbReference type="EMBL" id="LQZT01000001">
    <property type="protein sequence ID" value="OCW59375.1"/>
    <property type="molecule type" value="Genomic_DNA"/>
</dbReference>
<dbReference type="Proteomes" id="UP000094795">
    <property type="component" value="Unassembled WGS sequence"/>
</dbReference>
<sequence>MSDDLPILVETDGNPVPDKHVVGWFTSAGGKRLRYAIFKSDVPVARGTVVLLQGRNESIEKYFETIRHFTDRGLWVATFDWRGQGMSDRLLKNPLRGHVRRFSDLQADLSVFLETIVLPETRLPFCMVAHSMGALVALSMAPGLTNRIERMVLTAPFVELSNQPVPAWVIRFITRAMRLTGFGWVSTGRDRFPRPFRNNALTTDPERFARNLALYTAHPELRLGPPTASWVSEMLCAMERVGRLEHLDSIRVPTLMLGAGNDPLVAQQAIERISNRFRAGQAIFIDGARHELLQETDRYRLAAIAAIDAFIPPEESVHPASGAVSQPG</sequence>
<protein>
    <submittedName>
        <fullName evidence="2">Lysophospholipase</fullName>
    </submittedName>
</protein>
<dbReference type="InterPro" id="IPR022742">
    <property type="entry name" value="Hydrolase_4"/>
</dbReference>
<dbReference type="RefSeq" id="WP_066173959.1">
    <property type="nucleotide sequence ID" value="NZ_LQZT01000001.1"/>
</dbReference>
<gene>
    <name evidence="2" type="ORF">AWJ14_10075</name>
</gene>
<reference evidence="2 3" key="1">
    <citation type="submission" date="2015-12" db="EMBL/GenBank/DDBJ databases">
        <authorList>
            <person name="Shamseldin A."/>
            <person name="Moawad H."/>
            <person name="Abd El-Rahim W.M."/>
            <person name="Sadowsky M.J."/>
        </authorList>
    </citation>
    <scope>NUCLEOTIDE SEQUENCE [LARGE SCALE GENOMIC DNA]</scope>
    <source>
        <strain evidence="2 3">JC234</strain>
    </source>
</reference>
<dbReference type="InterPro" id="IPR051044">
    <property type="entry name" value="MAG_DAG_Lipase"/>
</dbReference>
<evidence type="ECO:0000313" key="3">
    <source>
        <dbReference type="Proteomes" id="UP000094795"/>
    </source>
</evidence>
<dbReference type="Gene3D" id="3.40.50.1820">
    <property type="entry name" value="alpha/beta hydrolase"/>
    <property type="match status" value="1"/>
</dbReference>
<dbReference type="SUPFAM" id="SSF53474">
    <property type="entry name" value="alpha/beta-Hydrolases"/>
    <property type="match status" value="1"/>
</dbReference>